<name>A0A975BNS0_9BACT</name>
<proteinExistence type="predicted"/>
<dbReference type="EMBL" id="CP061800">
    <property type="protein sequence ID" value="QTA88300.1"/>
    <property type="molecule type" value="Genomic_DNA"/>
</dbReference>
<sequence>MPSGREASRTQDAKRLFYIPTRSVTAIKLRSIRSDKNSFRRGCEK</sequence>
<dbReference type="KEGG" id="dmm:dnm_043430"/>
<accession>A0A975BNS0</accession>
<evidence type="ECO:0000313" key="2">
    <source>
        <dbReference type="Proteomes" id="UP000663722"/>
    </source>
</evidence>
<dbReference type="Proteomes" id="UP000663722">
    <property type="component" value="Chromosome"/>
</dbReference>
<keyword evidence="2" id="KW-1185">Reference proteome</keyword>
<gene>
    <name evidence="1" type="ORF">dnm_043430</name>
</gene>
<organism evidence="1 2">
    <name type="scientific">Desulfonema magnum</name>
    <dbReference type="NCBI Taxonomy" id="45655"/>
    <lineage>
        <taxon>Bacteria</taxon>
        <taxon>Pseudomonadati</taxon>
        <taxon>Thermodesulfobacteriota</taxon>
        <taxon>Desulfobacteria</taxon>
        <taxon>Desulfobacterales</taxon>
        <taxon>Desulfococcaceae</taxon>
        <taxon>Desulfonema</taxon>
    </lineage>
</organism>
<evidence type="ECO:0000313" key="1">
    <source>
        <dbReference type="EMBL" id="QTA88300.1"/>
    </source>
</evidence>
<dbReference type="AlphaFoldDB" id="A0A975BNS0"/>
<reference evidence="1" key="1">
    <citation type="journal article" date="2021" name="Microb. Physiol.">
        <title>Proteogenomic Insights into the Physiology of Marine, Sulfate-Reducing, Filamentous Desulfonema limicola and Desulfonema magnum.</title>
        <authorList>
            <person name="Schnaars V."/>
            <person name="Wohlbrand L."/>
            <person name="Scheve S."/>
            <person name="Hinrichs C."/>
            <person name="Reinhardt R."/>
            <person name="Rabus R."/>
        </authorList>
    </citation>
    <scope>NUCLEOTIDE SEQUENCE</scope>
    <source>
        <strain evidence="1">4be13</strain>
    </source>
</reference>
<protein>
    <submittedName>
        <fullName evidence="1">Uncharacterized protein</fullName>
    </submittedName>
</protein>